<dbReference type="GO" id="GO:0010468">
    <property type="term" value="P:regulation of gene expression"/>
    <property type="evidence" value="ECO:0007669"/>
    <property type="project" value="InterPro"/>
</dbReference>
<dbReference type="CDD" id="cd10910">
    <property type="entry name" value="PIN_limkain_b1_N_like"/>
    <property type="match status" value="1"/>
</dbReference>
<dbReference type="EMBL" id="MCFH01000024">
    <property type="protein sequence ID" value="ORX49226.1"/>
    <property type="molecule type" value="Genomic_DNA"/>
</dbReference>
<dbReference type="STRING" id="1754191.A0A1Y1V7G2"/>
<dbReference type="Gene3D" id="3.40.50.1010">
    <property type="entry name" value="5'-nuclease"/>
    <property type="match status" value="1"/>
</dbReference>
<proteinExistence type="predicted"/>
<dbReference type="AlphaFoldDB" id="A0A1Y1V7G2"/>
<evidence type="ECO:0000259" key="2">
    <source>
        <dbReference type="Pfam" id="PF01936"/>
    </source>
</evidence>
<reference evidence="3 4" key="2">
    <citation type="submission" date="2016-08" db="EMBL/GenBank/DDBJ databases">
        <title>Pervasive Adenine N6-methylation of Active Genes in Fungi.</title>
        <authorList>
            <consortium name="DOE Joint Genome Institute"/>
            <person name="Mondo S.J."/>
            <person name="Dannebaum R.O."/>
            <person name="Kuo R.C."/>
            <person name="Labutti K."/>
            <person name="Haridas S."/>
            <person name="Kuo A."/>
            <person name="Salamov A."/>
            <person name="Ahrendt S.R."/>
            <person name="Lipzen A."/>
            <person name="Sullivan W."/>
            <person name="Andreopoulos W.B."/>
            <person name="Clum A."/>
            <person name="Lindquist E."/>
            <person name="Daum C."/>
            <person name="Ramamoorthy G.K."/>
            <person name="Gryganskyi A."/>
            <person name="Culley D."/>
            <person name="Magnuson J.K."/>
            <person name="James T.Y."/>
            <person name="O'Malley M.A."/>
            <person name="Stajich J.E."/>
            <person name="Spatafora J.W."/>
            <person name="Visel A."/>
            <person name="Grigoriev I.V."/>
        </authorList>
    </citation>
    <scope>NUCLEOTIDE SEQUENCE [LARGE SCALE GENOMIC DNA]</scope>
    <source>
        <strain evidence="4">finn</strain>
    </source>
</reference>
<dbReference type="GO" id="GO:1905762">
    <property type="term" value="F:CCR4-NOT complex binding"/>
    <property type="evidence" value="ECO:0007669"/>
    <property type="project" value="TreeGrafter"/>
</dbReference>
<sequence length="413" mass="46331">MDMEPSFDNNSMDENPNFGENKDELNNTNDKCAVFWDFENCPPPSGMPGYYVVENLRRVIHRFGSMITLKAYLQITDSTSKKSLRSELQSSGVSLIDCPHNGRKDAADKMILVDMLAFALDTPPPATIVLISGDRDFVYALSTLRNRKYNIVLIVPNKGASIILKSQANMILEWKYDVLNMDETVELQSDNQSSIGMDSMKHSSSFSNITIKTNLSAIEATNKALEKSVVSPGEYPSFPPPQPKGSKGNLSKLSKSYSSNMINTLNPNQNIQRVGIGSQLKYDVESIDNDNSSFKNNITYDPSMQLQVNSININPYCTGEGEYVRDRRLSVLSPMVQGYFDLLVEVLDHAKMEGNAMPKQKYIKQLLLRKNPFIFERSGLKSFEDYIKSAEKHGIVKIGNEAKPEQSWIALCE</sequence>
<feature type="compositionally biased region" description="Low complexity" evidence="1">
    <location>
        <begin position="244"/>
        <end position="253"/>
    </location>
</feature>
<dbReference type="InterPro" id="IPR021139">
    <property type="entry name" value="NYN"/>
</dbReference>
<reference evidence="3 4" key="1">
    <citation type="submission" date="2016-08" db="EMBL/GenBank/DDBJ databases">
        <title>Genomes of anaerobic fungi encode conserved fungal cellulosomes for biomass hydrolysis.</title>
        <authorList>
            <consortium name="DOE Joint Genome Institute"/>
            <person name="Haitjema C.H."/>
            <person name="Gilmore S.P."/>
            <person name="Henske J.K."/>
            <person name="Solomon K.V."/>
            <person name="De Groot R."/>
            <person name="Kuo A."/>
            <person name="Mondo S.J."/>
            <person name="Salamov A.A."/>
            <person name="Labutti K."/>
            <person name="Zhao Z."/>
            <person name="Chiniquy J."/>
            <person name="Barry K."/>
            <person name="Brewer H.M."/>
            <person name="Purvine S.O."/>
            <person name="Wright A.T."/>
            <person name="Boxma B."/>
            <person name="Van Alen T."/>
            <person name="Hackstein J.H."/>
            <person name="Baker S.E."/>
            <person name="Grigoriev I.V."/>
            <person name="O'Malley M.A."/>
        </authorList>
    </citation>
    <scope>NUCLEOTIDE SEQUENCE [LARGE SCALE GENOMIC DNA]</scope>
    <source>
        <strain evidence="4">finn</strain>
    </source>
</reference>
<feature type="domain" description="NYN" evidence="2">
    <location>
        <begin position="32"/>
        <end position="169"/>
    </location>
</feature>
<keyword evidence="4" id="KW-1185">Reference proteome</keyword>
<dbReference type="PANTHER" id="PTHR14379:SF3">
    <property type="entry name" value="MEIOSIS REGULATOR AND MRNA STABILITY FACTOR 1"/>
    <property type="match status" value="1"/>
</dbReference>
<dbReference type="PANTHER" id="PTHR14379">
    <property type="entry name" value="LIMKAIN B LKAP"/>
    <property type="match status" value="1"/>
</dbReference>
<dbReference type="GO" id="GO:0004540">
    <property type="term" value="F:RNA nuclease activity"/>
    <property type="evidence" value="ECO:0007669"/>
    <property type="project" value="InterPro"/>
</dbReference>
<dbReference type="OrthoDB" id="549353at2759"/>
<organism evidence="3 4">
    <name type="scientific">Piromyces finnis</name>
    <dbReference type="NCBI Taxonomy" id="1754191"/>
    <lineage>
        <taxon>Eukaryota</taxon>
        <taxon>Fungi</taxon>
        <taxon>Fungi incertae sedis</taxon>
        <taxon>Chytridiomycota</taxon>
        <taxon>Chytridiomycota incertae sedis</taxon>
        <taxon>Neocallimastigomycetes</taxon>
        <taxon>Neocallimastigales</taxon>
        <taxon>Neocallimastigaceae</taxon>
        <taxon>Piromyces</taxon>
    </lineage>
</organism>
<name>A0A1Y1V7G2_9FUNG</name>
<dbReference type="Pfam" id="PF01936">
    <property type="entry name" value="NYN"/>
    <property type="match status" value="1"/>
</dbReference>
<evidence type="ECO:0000313" key="4">
    <source>
        <dbReference type="Proteomes" id="UP000193719"/>
    </source>
</evidence>
<dbReference type="GO" id="GO:0005777">
    <property type="term" value="C:peroxisome"/>
    <property type="evidence" value="ECO:0007669"/>
    <property type="project" value="InterPro"/>
</dbReference>
<comment type="caution">
    <text evidence="3">The sequence shown here is derived from an EMBL/GenBank/DDBJ whole genome shotgun (WGS) entry which is preliminary data.</text>
</comment>
<gene>
    <name evidence="3" type="ORF">BCR36DRAFT_328236</name>
</gene>
<feature type="region of interest" description="Disordered" evidence="1">
    <location>
        <begin position="1"/>
        <end position="24"/>
    </location>
</feature>
<accession>A0A1Y1V7G2</accession>
<protein>
    <submittedName>
        <fullName evidence="3">DUF537-domain-containing protein</fullName>
    </submittedName>
</protein>
<feature type="region of interest" description="Disordered" evidence="1">
    <location>
        <begin position="230"/>
        <end position="253"/>
    </location>
</feature>
<evidence type="ECO:0000256" key="1">
    <source>
        <dbReference type="SAM" id="MobiDB-lite"/>
    </source>
</evidence>
<dbReference type="Proteomes" id="UP000193719">
    <property type="component" value="Unassembled WGS sequence"/>
</dbReference>
<dbReference type="InterPro" id="IPR024768">
    <property type="entry name" value="Marf1"/>
</dbReference>
<evidence type="ECO:0000313" key="3">
    <source>
        <dbReference type="EMBL" id="ORX49226.1"/>
    </source>
</evidence>